<gene>
    <name evidence="2" type="ORF">AHA02nite_21160</name>
</gene>
<dbReference type="AlphaFoldDB" id="A0A511W5H2"/>
<name>A0A511W5H2_9BACI</name>
<evidence type="ECO:0000256" key="1">
    <source>
        <dbReference type="SAM" id="SignalP"/>
    </source>
</evidence>
<feature type="signal peptide" evidence="1">
    <location>
        <begin position="1"/>
        <end position="19"/>
    </location>
</feature>
<dbReference type="RefSeq" id="WP_146817075.1">
    <property type="nucleotide sequence ID" value="NZ_BJYA01000014.1"/>
</dbReference>
<dbReference type="PROSITE" id="PS51257">
    <property type="entry name" value="PROKAR_LIPOPROTEIN"/>
    <property type="match status" value="1"/>
</dbReference>
<keyword evidence="1" id="KW-0732">Signal</keyword>
<keyword evidence="3" id="KW-1185">Reference proteome</keyword>
<evidence type="ECO:0000313" key="3">
    <source>
        <dbReference type="Proteomes" id="UP000321440"/>
    </source>
</evidence>
<evidence type="ECO:0000313" key="2">
    <source>
        <dbReference type="EMBL" id="GEN46340.1"/>
    </source>
</evidence>
<reference evidence="2 3" key="1">
    <citation type="submission" date="2019-07" db="EMBL/GenBank/DDBJ databases">
        <title>Whole genome shotgun sequence of Alkalibacillus haloalkaliphilus NBRC 103110.</title>
        <authorList>
            <person name="Hosoyama A."/>
            <person name="Uohara A."/>
            <person name="Ohji S."/>
            <person name="Ichikawa N."/>
        </authorList>
    </citation>
    <scope>NUCLEOTIDE SEQUENCE [LARGE SCALE GENOMIC DNA]</scope>
    <source>
        <strain evidence="2 3">NBRC 103110</strain>
    </source>
</reference>
<protein>
    <recommendedName>
        <fullName evidence="4">Lipoprotein</fullName>
    </recommendedName>
</protein>
<comment type="caution">
    <text evidence="2">The sequence shown here is derived from an EMBL/GenBank/DDBJ whole genome shotgun (WGS) entry which is preliminary data.</text>
</comment>
<evidence type="ECO:0008006" key="4">
    <source>
        <dbReference type="Google" id="ProtNLM"/>
    </source>
</evidence>
<dbReference type="OrthoDB" id="2967708at2"/>
<sequence length="321" mass="36605">MYKKLILAAVLAAVTILAACGDDRSDKEVVVDAFDSLLEAESYESTSELDFELNGDMNDPMFDQASAMLNDFEFKVDQVYDANQQLQEAVIHFSGSMPPLTLDVEVPFLQNLETQTMYIQTDSIVENLGMFFPLPEEAAGKLLEINLEDLEDLEGEAPEFDQQEMEQRMQQLLADFFEQKDESDFSSDGDEYTVSFNEDDFVYLVEAFMNEFDDLITDEELAMVEQDLDEAVAELSEVMNIEQLDFSVVVDGDQLEQDSFVMDLLLEDPDSDESVKIYLAGHTTYSNFNEDVEFTIDPDNEEILDFEELEQMMMEAMMQGF</sequence>
<accession>A0A511W5H2</accession>
<feature type="chain" id="PRO_5039670603" description="Lipoprotein" evidence="1">
    <location>
        <begin position="20"/>
        <end position="321"/>
    </location>
</feature>
<proteinExistence type="predicted"/>
<dbReference type="Proteomes" id="UP000321440">
    <property type="component" value="Unassembled WGS sequence"/>
</dbReference>
<dbReference type="EMBL" id="BJYA01000014">
    <property type="protein sequence ID" value="GEN46340.1"/>
    <property type="molecule type" value="Genomic_DNA"/>
</dbReference>
<organism evidence="2 3">
    <name type="scientific">Alkalibacillus haloalkaliphilus</name>
    <dbReference type="NCBI Taxonomy" id="94136"/>
    <lineage>
        <taxon>Bacteria</taxon>
        <taxon>Bacillati</taxon>
        <taxon>Bacillota</taxon>
        <taxon>Bacilli</taxon>
        <taxon>Bacillales</taxon>
        <taxon>Bacillaceae</taxon>
        <taxon>Alkalibacillus</taxon>
    </lineage>
</organism>